<dbReference type="PANTHER" id="PTHR31715">
    <property type="entry name" value="UREASE ACCESSORY PROTEIN G"/>
    <property type="match status" value="1"/>
</dbReference>
<organism evidence="7 8">
    <name type="scientific">Pseudomonas avellanae</name>
    <dbReference type="NCBI Taxonomy" id="46257"/>
    <lineage>
        <taxon>Bacteria</taxon>
        <taxon>Pseudomonadati</taxon>
        <taxon>Pseudomonadota</taxon>
        <taxon>Gammaproteobacteria</taxon>
        <taxon>Pseudomonadales</taxon>
        <taxon>Pseudomonadaceae</taxon>
        <taxon>Pseudomonas</taxon>
    </lineage>
</organism>
<dbReference type="InterPro" id="IPR027417">
    <property type="entry name" value="P-loop_NTPase"/>
</dbReference>
<dbReference type="SUPFAM" id="SSF52540">
    <property type="entry name" value="P-loop containing nucleoside triphosphate hydrolases"/>
    <property type="match status" value="1"/>
</dbReference>
<dbReference type="Pfam" id="PF02492">
    <property type="entry name" value="cobW"/>
    <property type="match status" value="1"/>
</dbReference>
<keyword evidence="5" id="KW-0143">Chaperone</keyword>
<evidence type="ECO:0000313" key="8">
    <source>
        <dbReference type="Proteomes" id="UP000281514"/>
    </source>
</evidence>
<name>A0A3M5SWU6_9PSED</name>
<evidence type="ECO:0000256" key="5">
    <source>
        <dbReference type="ARBA" id="ARBA00023186"/>
    </source>
</evidence>
<dbReference type="AlphaFoldDB" id="A0A3M5SWU6"/>
<dbReference type="EMBL" id="RBTX01000629">
    <property type="protein sequence ID" value="RMU25785.1"/>
    <property type="molecule type" value="Genomic_DNA"/>
</dbReference>
<dbReference type="Gene3D" id="3.40.50.300">
    <property type="entry name" value="P-loop containing nucleotide triphosphate hydrolases"/>
    <property type="match status" value="1"/>
</dbReference>
<evidence type="ECO:0000256" key="1">
    <source>
        <dbReference type="ARBA" id="ARBA00005732"/>
    </source>
</evidence>
<dbReference type="GO" id="GO:0043419">
    <property type="term" value="P:urea catabolic process"/>
    <property type="evidence" value="ECO:0007669"/>
    <property type="project" value="InterPro"/>
</dbReference>
<dbReference type="PANTHER" id="PTHR31715:SF0">
    <property type="entry name" value="UREASE ACCESSORY PROTEIN G"/>
    <property type="match status" value="1"/>
</dbReference>
<comment type="similarity">
    <text evidence="1">Belongs to the SIMIBI class G3E GTPase family. UreG subfamily.</text>
</comment>
<evidence type="ECO:0000259" key="6">
    <source>
        <dbReference type="Pfam" id="PF02492"/>
    </source>
</evidence>
<evidence type="ECO:0000256" key="4">
    <source>
        <dbReference type="ARBA" id="ARBA00023134"/>
    </source>
</evidence>
<protein>
    <recommendedName>
        <fullName evidence="6">CobW/HypB/UreG nucleotide-binding domain-containing protein</fullName>
    </recommendedName>
</protein>
<comment type="caution">
    <text evidence="7">The sequence shown here is derived from an EMBL/GenBank/DDBJ whole genome shotgun (WGS) entry which is preliminary data.</text>
</comment>
<reference evidence="7 8" key="1">
    <citation type="submission" date="2018-08" db="EMBL/GenBank/DDBJ databases">
        <title>Recombination of ecologically and evolutionarily significant loci maintains genetic cohesion in the Pseudomonas syringae species complex.</title>
        <authorList>
            <person name="Dillon M."/>
            <person name="Thakur S."/>
            <person name="Almeida R.N.D."/>
            <person name="Weir B.S."/>
            <person name="Guttman D.S."/>
        </authorList>
    </citation>
    <scope>NUCLEOTIDE SEQUENCE [LARGE SCALE GENOMIC DNA]</scope>
    <source>
        <strain evidence="7 8">ICMP 9749</strain>
    </source>
</reference>
<dbReference type="Proteomes" id="UP000281514">
    <property type="component" value="Unassembled WGS sequence"/>
</dbReference>
<feature type="non-terminal residue" evidence="7">
    <location>
        <position position="52"/>
    </location>
</feature>
<dbReference type="InterPro" id="IPR003495">
    <property type="entry name" value="CobW/HypB/UreG_nucleotide-bd"/>
</dbReference>
<evidence type="ECO:0000256" key="3">
    <source>
        <dbReference type="ARBA" id="ARBA00022988"/>
    </source>
</evidence>
<evidence type="ECO:0000313" key="7">
    <source>
        <dbReference type="EMBL" id="RMU25785.1"/>
    </source>
</evidence>
<dbReference type="InterPro" id="IPR004400">
    <property type="entry name" value="UreG"/>
</dbReference>
<evidence type="ECO:0000256" key="2">
    <source>
        <dbReference type="ARBA" id="ARBA00022741"/>
    </source>
</evidence>
<sequence>MENSMNSQPLRVGIGGPVGSGKTALTLALCLALRERYNLAVVTNDIYTREDA</sequence>
<gene>
    <name evidence="7" type="ORF">ALP32_04312</name>
</gene>
<feature type="domain" description="CobW/HypB/UreG nucleotide-binding" evidence="6">
    <location>
        <begin position="12"/>
        <end position="51"/>
    </location>
</feature>
<proteinExistence type="inferred from homology"/>
<dbReference type="GO" id="GO:0016151">
    <property type="term" value="F:nickel cation binding"/>
    <property type="evidence" value="ECO:0007669"/>
    <property type="project" value="InterPro"/>
</dbReference>
<accession>A0A3M5SWU6</accession>
<keyword evidence="3" id="KW-0996">Nickel insertion</keyword>
<dbReference type="GO" id="GO:0003924">
    <property type="term" value="F:GTPase activity"/>
    <property type="evidence" value="ECO:0007669"/>
    <property type="project" value="InterPro"/>
</dbReference>
<keyword evidence="4" id="KW-0342">GTP-binding</keyword>
<dbReference type="GO" id="GO:0005525">
    <property type="term" value="F:GTP binding"/>
    <property type="evidence" value="ECO:0007669"/>
    <property type="project" value="UniProtKB-KW"/>
</dbReference>
<keyword evidence="2" id="KW-0547">Nucleotide-binding</keyword>